<accession>A0AAV4M067</accession>
<protein>
    <submittedName>
        <fullName evidence="2">XRE family transcriptional regulator</fullName>
    </submittedName>
</protein>
<evidence type="ECO:0000256" key="1">
    <source>
        <dbReference type="SAM" id="SignalP"/>
    </source>
</evidence>
<name>A0AAV4M067_BABCB</name>
<dbReference type="GeneID" id="94196758"/>
<dbReference type="AlphaFoldDB" id="A0AAV4M067"/>
<dbReference type="EMBL" id="BPLF01000004">
    <property type="protein sequence ID" value="GIX65277.1"/>
    <property type="molecule type" value="Genomic_DNA"/>
</dbReference>
<keyword evidence="3" id="KW-1185">Reference proteome</keyword>
<dbReference type="RefSeq" id="XP_067717346.1">
    <property type="nucleotide sequence ID" value="XM_067861245.1"/>
</dbReference>
<evidence type="ECO:0000313" key="3">
    <source>
        <dbReference type="Proteomes" id="UP001497744"/>
    </source>
</evidence>
<gene>
    <name evidence="2" type="ORF">BcabD6B2_47120</name>
</gene>
<sequence length="212" mass="23362">MRKTLRSALAATNLTFAVLSCSQFSPNAHATSGVPWWRSAESESRVPGRSARRATWSRPGRHEHAGAVTHYQRLNNHDLKRVRQRHVVGADVLRAARVHVDLDELSQNVVHDPGALAVLADRLQARQDGGPHLPHVVHEQLEQHVRKVLLEDGEAEVVVEAGDLLGEDQAVPPLGGLQHALHRVGERRREVALEVLLATQHFDVLDYAAADG</sequence>
<proteinExistence type="predicted"/>
<dbReference type="Proteomes" id="UP001497744">
    <property type="component" value="Unassembled WGS sequence"/>
</dbReference>
<keyword evidence="1" id="KW-0732">Signal</keyword>
<organism evidence="2 3">
    <name type="scientific">Babesia caballi</name>
    <dbReference type="NCBI Taxonomy" id="5871"/>
    <lineage>
        <taxon>Eukaryota</taxon>
        <taxon>Sar</taxon>
        <taxon>Alveolata</taxon>
        <taxon>Apicomplexa</taxon>
        <taxon>Aconoidasida</taxon>
        <taxon>Piroplasmida</taxon>
        <taxon>Babesiidae</taxon>
        <taxon>Babesia</taxon>
    </lineage>
</organism>
<evidence type="ECO:0000313" key="2">
    <source>
        <dbReference type="EMBL" id="GIX65277.1"/>
    </source>
</evidence>
<feature type="signal peptide" evidence="1">
    <location>
        <begin position="1"/>
        <end position="30"/>
    </location>
</feature>
<comment type="caution">
    <text evidence="2">The sequence shown here is derived from an EMBL/GenBank/DDBJ whole genome shotgun (WGS) entry which is preliminary data.</text>
</comment>
<dbReference type="PROSITE" id="PS51257">
    <property type="entry name" value="PROKAR_LIPOPROTEIN"/>
    <property type="match status" value="1"/>
</dbReference>
<feature type="chain" id="PRO_5043719252" evidence="1">
    <location>
        <begin position="31"/>
        <end position="212"/>
    </location>
</feature>
<reference evidence="2 3" key="1">
    <citation type="submission" date="2021-06" db="EMBL/GenBank/DDBJ databases">
        <title>Genome sequence of Babesia caballi.</title>
        <authorList>
            <person name="Yamagishi J."/>
            <person name="Kidaka T."/>
            <person name="Ochi A."/>
        </authorList>
    </citation>
    <scope>NUCLEOTIDE SEQUENCE [LARGE SCALE GENOMIC DNA]</scope>
    <source>
        <strain evidence="2">USDA-D6B2</strain>
    </source>
</reference>